<feature type="compositionally biased region" description="Polar residues" evidence="2">
    <location>
        <begin position="72"/>
        <end position="86"/>
    </location>
</feature>
<feature type="region of interest" description="Disordered" evidence="2">
    <location>
        <begin position="27"/>
        <end position="105"/>
    </location>
</feature>
<proteinExistence type="predicted"/>
<feature type="compositionally biased region" description="Low complexity" evidence="2">
    <location>
        <begin position="39"/>
        <end position="64"/>
    </location>
</feature>
<sequence length="1105" mass="121298">MSARSGESSGNLTNSYVQKRFKNASFSASDHGMGRHGLDAAGSDDAANEDNAAVNEAAGSAAEAPLVPHFTPVSSIQEPTPEQQPVSERPPSPSPTIPETEWVVPNPVSPVNDWRPWPYVPEHSPIRDPTPEPASPPTPPAQTFNFEEPLVSGPAPRPAGYVDPDVIEPIIFGPQPRPHDFVAPDLEEPVIFGPQPRPDNYLEPEDLDNVISMEDDTTHGGFHEESPGRPDDAPTPTADAAGRAEDPALLTSLSAKLDRCMGRIDSLETELGKSKKIMGGAILTLVSRVKKLEKTVKQLRDTRLVVDASAAEGDVDVQDDIDLDGLSRMASTALGHAQPAVPSEDVEEREEEEVPLRRKRSAYRRARTEFSTPAFEQFQATLSAGVLPHTAVTEPAGPSVAADKGKAPMPDLDIPAEFLAEGCISRQRLEEEQASERLVQRLRAEDLAQEDLQHVFEERAKELDDLMMRMTETDWLNLMMQVGSNPALAKELLGHDLVDEYEYICRRLEKDRLLSAQYNLFRPKPAITEPPSKRQRVERASSQPASIPAATTHTTDDPDSAGGGSSNPAGSATPMAGSAASITAGGTFNATGIDSTVTTTAAMDSAGSRRAIGVSPFADSAASSSPSNVSIDHIPIDVLFESTSGGILEFFLDSDEEEKIGMSRVVADPDSDDEVFAEIIFRGKSISGDGVVFVDKLPDDEIVDPRVKVETVTESTASPPRSRRKHLGVRSDDFLWDKPVEDFFSSESESDDDMENYIPPLPYGAFKDWEIVSCPLSNTYYHVYYQENRRQKSFTYLKQLLPHVYREDLLLLRRRMNRYFRLNPDVDVGLELWRDVNMLCQSLHSDDVEDFWRTQDEWIVSSWQLYPKSSVHVLDLSNGKTVYMFVDKVYPIRATLLERMLRHRLTVPPSYCRDVVVAQNIIQTVQAGLRQAYECLASAPIACTTRQMVFSSPWLTAKKESGSPLQTALWLVQEGTALGKDLLKSVDGCQLASPEQTATGKDMSNPLYGCDGLPKTVRVFQFTLDSCSEKLDWFLLHQDWRLLFFDVATSFDSAVHRVHAVSFDTAVLDVAAPVSAACIIAAGYIVSAGICDAAGSSVLAVFINI</sequence>
<feature type="compositionally biased region" description="Pro residues" evidence="2">
    <location>
        <begin position="131"/>
        <end position="140"/>
    </location>
</feature>
<feature type="compositionally biased region" description="Basic and acidic residues" evidence="2">
    <location>
        <begin position="216"/>
        <end position="232"/>
    </location>
</feature>
<feature type="compositionally biased region" description="Low complexity" evidence="2">
    <location>
        <begin position="566"/>
        <end position="578"/>
    </location>
</feature>
<evidence type="ECO:0000313" key="3">
    <source>
        <dbReference type="EMBL" id="GJU00827.1"/>
    </source>
</evidence>
<name>A0ABQ5IN73_9ASTR</name>
<evidence type="ECO:0000313" key="4">
    <source>
        <dbReference type="Proteomes" id="UP001151760"/>
    </source>
</evidence>
<feature type="region of interest" description="Disordered" evidence="2">
    <location>
        <begin position="120"/>
        <end position="162"/>
    </location>
</feature>
<dbReference type="Proteomes" id="UP001151760">
    <property type="component" value="Unassembled WGS sequence"/>
</dbReference>
<feature type="region of interest" description="Disordered" evidence="2">
    <location>
        <begin position="212"/>
        <end position="246"/>
    </location>
</feature>
<accession>A0ABQ5IN73</accession>
<comment type="caution">
    <text evidence="3">The sequence shown here is derived from an EMBL/GenBank/DDBJ whole genome shotgun (WGS) entry which is preliminary data.</text>
</comment>
<organism evidence="3 4">
    <name type="scientific">Tanacetum coccineum</name>
    <dbReference type="NCBI Taxonomy" id="301880"/>
    <lineage>
        <taxon>Eukaryota</taxon>
        <taxon>Viridiplantae</taxon>
        <taxon>Streptophyta</taxon>
        <taxon>Embryophyta</taxon>
        <taxon>Tracheophyta</taxon>
        <taxon>Spermatophyta</taxon>
        <taxon>Magnoliopsida</taxon>
        <taxon>eudicotyledons</taxon>
        <taxon>Gunneridae</taxon>
        <taxon>Pentapetalae</taxon>
        <taxon>asterids</taxon>
        <taxon>campanulids</taxon>
        <taxon>Asterales</taxon>
        <taxon>Asteraceae</taxon>
        <taxon>Asteroideae</taxon>
        <taxon>Anthemideae</taxon>
        <taxon>Anthemidinae</taxon>
        <taxon>Tanacetum</taxon>
    </lineage>
</organism>
<gene>
    <name evidence="3" type="ORF">Tco_1111165</name>
</gene>
<reference evidence="3" key="1">
    <citation type="journal article" date="2022" name="Int. J. Mol. Sci.">
        <title>Draft Genome of Tanacetum Coccineum: Genomic Comparison of Closely Related Tanacetum-Family Plants.</title>
        <authorList>
            <person name="Yamashiro T."/>
            <person name="Shiraishi A."/>
            <person name="Nakayama K."/>
            <person name="Satake H."/>
        </authorList>
    </citation>
    <scope>NUCLEOTIDE SEQUENCE</scope>
</reference>
<keyword evidence="4" id="KW-1185">Reference proteome</keyword>
<dbReference type="EMBL" id="BQNB010020902">
    <property type="protein sequence ID" value="GJU00827.1"/>
    <property type="molecule type" value="Genomic_DNA"/>
</dbReference>
<feature type="coiled-coil region" evidence="1">
    <location>
        <begin position="250"/>
        <end position="302"/>
    </location>
</feature>
<feature type="region of interest" description="Disordered" evidence="2">
    <location>
        <begin position="524"/>
        <end position="578"/>
    </location>
</feature>
<keyword evidence="1" id="KW-0175">Coiled coil</keyword>
<feature type="region of interest" description="Disordered" evidence="2">
    <location>
        <begin position="334"/>
        <end position="354"/>
    </location>
</feature>
<feature type="compositionally biased region" description="Acidic residues" evidence="2">
    <location>
        <begin position="344"/>
        <end position="353"/>
    </location>
</feature>
<protein>
    <submittedName>
        <fullName evidence="3">Uncharacterized protein</fullName>
    </submittedName>
</protein>
<evidence type="ECO:0000256" key="2">
    <source>
        <dbReference type="SAM" id="MobiDB-lite"/>
    </source>
</evidence>
<reference evidence="3" key="2">
    <citation type="submission" date="2022-01" db="EMBL/GenBank/DDBJ databases">
        <authorList>
            <person name="Yamashiro T."/>
            <person name="Shiraishi A."/>
            <person name="Satake H."/>
            <person name="Nakayama K."/>
        </authorList>
    </citation>
    <scope>NUCLEOTIDE SEQUENCE</scope>
</reference>
<evidence type="ECO:0000256" key="1">
    <source>
        <dbReference type="SAM" id="Coils"/>
    </source>
</evidence>